<evidence type="ECO:0000256" key="2">
    <source>
        <dbReference type="ARBA" id="ARBA00022490"/>
    </source>
</evidence>
<comment type="subcellular location">
    <subcellularLocation>
        <location evidence="1">Cytoplasm</location>
    </subcellularLocation>
</comment>
<dbReference type="eggNOG" id="COG3560">
    <property type="taxonomic scope" value="Bacteria"/>
</dbReference>
<organism evidence="5 6">
    <name type="scientific">Pediococcus acidilactici DSM 20284</name>
    <dbReference type="NCBI Taxonomy" id="862514"/>
    <lineage>
        <taxon>Bacteria</taxon>
        <taxon>Bacillati</taxon>
        <taxon>Bacillota</taxon>
        <taxon>Bacilli</taxon>
        <taxon>Lactobacillales</taxon>
        <taxon>Lactobacillaceae</taxon>
        <taxon>Pediococcus</taxon>
        <taxon>Pediococcus acidilactici group</taxon>
    </lineage>
</organism>
<name>E0NHI6_PEDAC</name>
<reference evidence="5" key="1">
    <citation type="submission" date="2010-07" db="EMBL/GenBank/DDBJ databases">
        <authorList>
            <person name="Muzny D."/>
            <person name="Qin X."/>
            <person name="Deng J."/>
            <person name="Jiang H."/>
            <person name="Liu Y."/>
            <person name="Qu J."/>
            <person name="Song X.-Z."/>
            <person name="Zhang L."/>
            <person name="Thornton R."/>
            <person name="Coyle M."/>
            <person name="Francisco L."/>
            <person name="Jackson L."/>
            <person name="Javaid M."/>
            <person name="Korchina V."/>
            <person name="Kovar C."/>
            <person name="Mata R."/>
            <person name="Mathew T."/>
            <person name="Ngo R."/>
            <person name="Nguyen L."/>
            <person name="Nguyen N."/>
            <person name="Okwuonu G."/>
            <person name="Ongeri F."/>
            <person name="Pham C."/>
            <person name="Simmons D."/>
            <person name="Wilczek-Boney K."/>
            <person name="Hale W."/>
            <person name="Jakkamsetti A."/>
            <person name="Pham P."/>
            <person name="Ruth R."/>
            <person name="San Lucas F."/>
            <person name="Warren J."/>
            <person name="Zhang J."/>
            <person name="Zhao Z."/>
            <person name="Zhou C."/>
            <person name="Zhu D."/>
            <person name="Lee S."/>
            <person name="Bess C."/>
            <person name="Blankenburg K."/>
            <person name="Forbes L."/>
            <person name="Fu Q."/>
            <person name="Gubbala S."/>
            <person name="Hirani K."/>
            <person name="Jayaseelan J.C."/>
            <person name="Lara F."/>
            <person name="Munidasa M."/>
            <person name="Palculict T."/>
            <person name="Patil S."/>
            <person name="Pu L.-L."/>
            <person name="Saada N."/>
            <person name="Tang L."/>
            <person name="Weissenberger G."/>
            <person name="Zhu Y."/>
            <person name="Hemphill L."/>
            <person name="Shang Y."/>
            <person name="Youmans B."/>
            <person name="Ayvaz T."/>
            <person name="Ross M."/>
            <person name="Santibanez J."/>
            <person name="Aqrawi P."/>
            <person name="Gross S."/>
            <person name="Joshi V."/>
            <person name="Fowler G."/>
            <person name="Nazareth L."/>
            <person name="Reid J."/>
            <person name="Worley K."/>
            <person name="Petrosino J."/>
            <person name="Highlander S."/>
            <person name="Gibbs R."/>
        </authorList>
    </citation>
    <scope>NUCLEOTIDE SEQUENCE [LARGE SCALE GENOMIC DNA]</scope>
    <source>
        <strain evidence="5">DSM 20284</strain>
    </source>
</reference>
<dbReference type="Pfam" id="PF00881">
    <property type="entry name" value="Nitroreductase"/>
    <property type="match status" value="1"/>
</dbReference>
<evidence type="ECO:0000256" key="1">
    <source>
        <dbReference type="ARBA" id="ARBA00004496"/>
    </source>
</evidence>
<dbReference type="InterPro" id="IPR000415">
    <property type="entry name" value="Nitroreductase-like"/>
</dbReference>
<dbReference type="InterPro" id="IPR029479">
    <property type="entry name" value="Nitroreductase"/>
</dbReference>
<dbReference type="GO" id="GO:0005737">
    <property type="term" value="C:cytoplasm"/>
    <property type="evidence" value="ECO:0007669"/>
    <property type="project" value="UniProtKB-SubCell"/>
</dbReference>
<keyword evidence="2" id="KW-0963">Cytoplasm</keyword>
<evidence type="ECO:0000313" key="6">
    <source>
        <dbReference type="Proteomes" id="UP000004470"/>
    </source>
</evidence>
<sequence length="204" mass="22910">MFNMSNSFLENLKKRRSIYALGKNVKLSEDEITEIIEEAIRQSPSAFNSQSIRAVILYGKAHDELWDGILDILHGEVPNEEAFKATKAKVEGAFKAGLGTVLFYTDEDVIADLKKNFPLYKDAFDMFGEHGMGIANVDVWTALANEGIGASLQHYNPIADKFIAEKFDIPANWTLKAQMPFGSIEQPAGDKEFMPDDERFRVIK</sequence>
<comment type="caution">
    <text evidence="5">The sequence shown here is derived from an EMBL/GenBank/DDBJ whole genome shotgun (WGS) entry which is preliminary data.</text>
</comment>
<dbReference type="PANTHER" id="PTHR43035:SF1">
    <property type="entry name" value="FATTY ACID REPRESSION MUTANT PROTEIN 2-RELATED"/>
    <property type="match status" value="1"/>
</dbReference>
<dbReference type="HOGENOM" id="CLU_073125_1_0_9"/>
<proteinExistence type="predicted"/>
<evidence type="ECO:0000256" key="3">
    <source>
        <dbReference type="ARBA" id="ARBA00023002"/>
    </source>
</evidence>
<dbReference type="CDD" id="cd02140">
    <property type="entry name" value="Frm2-like"/>
    <property type="match status" value="1"/>
</dbReference>
<dbReference type="GO" id="GO:0016491">
    <property type="term" value="F:oxidoreductase activity"/>
    <property type="evidence" value="ECO:0007669"/>
    <property type="project" value="UniProtKB-KW"/>
</dbReference>
<dbReference type="EMBL" id="AEEG01000007">
    <property type="protein sequence ID" value="EFL95197.1"/>
    <property type="molecule type" value="Genomic_DNA"/>
</dbReference>
<keyword evidence="3" id="KW-0560">Oxidoreductase</keyword>
<keyword evidence="6" id="KW-1185">Reference proteome</keyword>
<feature type="domain" description="Nitroreductase" evidence="4">
    <location>
        <begin position="12"/>
        <end position="182"/>
    </location>
</feature>
<dbReference type="AlphaFoldDB" id="E0NHI6"/>
<protein>
    <submittedName>
        <fullName evidence="5">Nitroreductase family protein</fullName>
    </submittedName>
</protein>
<evidence type="ECO:0000259" key="4">
    <source>
        <dbReference type="Pfam" id="PF00881"/>
    </source>
</evidence>
<dbReference type="PANTHER" id="PTHR43035">
    <property type="entry name" value="FATTY ACID REPRESSION MUTANT PROTEIN 2-RELATED"/>
    <property type="match status" value="1"/>
</dbReference>
<dbReference type="Gene3D" id="3.40.109.10">
    <property type="entry name" value="NADH Oxidase"/>
    <property type="match status" value="1"/>
</dbReference>
<evidence type="ECO:0000313" key="5">
    <source>
        <dbReference type="EMBL" id="EFL95197.1"/>
    </source>
</evidence>
<dbReference type="InterPro" id="IPR033877">
    <property type="entry name" value="Frm2/Hbn1"/>
</dbReference>
<dbReference type="GO" id="GO:0034599">
    <property type="term" value="P:cellular response to oxidative stress"/>
    <property type="evidence" value="ECO:0007669"/>
    <property type="project" value="InterPro"/>
</dbReference>
<dbReference type="SUPFAM" id="SSF55469">
    <property type="entry name" value="FMN-dependent nitroreductase-like"/>
    <property type="match status" value="1"/>
</dbReference>
<accession>E0NHI6</accession>
<gene>
    <name evidence="5" type="ORF">HMPREF0623_1509</name>
</gene>
<dbReference type="FunFam" id="3.40.109.10:FF:000001">
    <property type="entry name" value="Nitroreductase family"/>
    <property type="match status" value="1"/>
</dbReference>
<dbReference type="Proteomes" id="UP000004470">
    <property type="component" value="Unassembled WGS sequence"/>
</dbReference>